<evidence type="ECO:0000313" key="2">
    <source>
        <dbReference type="Proteomes" id="UP001286313"/>
    </source>
</evidence>
<dbReference type="AlphaFoldDB" id="A0AAE1EEQ9"/>
<evidence type="ECO:0000313" key="1">
    <source>
        <dbReference type="EMBL" id="KAK3849372.1"/>
    </source>
</evidence>
<protein>
    <submittedName>
        <fullName evidence="1">Uncharacterized protein</fullName>
    </submittedName>
</protein>
<gene>
    <name evidence="1" type="ORF">Pcinc_043873</name>
</gene>
<accession>A0AAE1EEQ9</accession>
<organism evidence="1 2">
    <name type="scientific">Petrolisthes cinctipes</name>
    <name type="common">Flat porcelain crab</name>
    <dbReference type="NCBI Taxonomy" id="88211"/>
    <lineage>
        <taxon>Eukaryota</taxon>
        <taxon>Metazoa</taxon>
        <taxon>Ecdysozoa</taxon>
        <taxon>Arthropoda</taxon>
        <taxon>Crustacea</taxon>
        <taxon>Multicrustacea</taxon>
        <taxon>Malacostraca</taxon>
        <taxon>Eumalacostraca</taxon>
        <taxon>Eucarida</taxon>
        <taxon>Decapoda</taxon>
        <taxon>Pleocyemata</taxon>
        <taxon>Anomura</taxon>
        <taxon>Galatheoidea</taxon>
        <taxon>Porcellanidae</taxon>
        <taxon>Petrolisthes</taxon>
    </lineage>
</organism>
<proteinExistence type="predicted"/>
<keyword evidence="2" id="KW-1185">Reference proteome</keyword>
<dbReference type="Proteomes" id="UP001286313">
    <property type="component" value="Unassembled WGS sequence"/>
</dbReference>
<sequence length="75" mass="8828">MGREGATRRAPHKHTSRESTKLWVARCRRCYYKRSSSRLPTLDSSRYQEPQFTLHLNKIHGSPCLVRHFVTDEIS</sequence>
<reference evidence="1" key="1">
    <citation type="submission" date="2023-10" db="EMBL/GenBank/DDBJ databases">
        <title>Genome assemblies of two species of porcelain crab, Petrolisthes cinctipes and Petrolisthes manimaculis (Anomura: Porcellanidae).</title>
        <authorList>
            <person name="Angst P."/>
        </authorList>
    </citation>
    <scope>NUCLEOTIDE SEQUENCE</scope>
    <source>
        <strain evidence="1">PB745_01</strain>
        <tissue evidence="1">Gill</tissue>
    </source>
</reference>
<name>A0AAE1EEQ9_PETCI</name>
<comment type="caution">
    <text evidence="1">The sequence shown here is derived from an EMBL/GenBank/DDBJ whole genome shotgun (WGS) entry which is preliminary data.</text>
</comment>
<dbReference type="EMBL" id="JAWQEG010008967">
    <property type="protein sequence ID" value="KAK3849372.1"/>
    <property type="molecule type" value="Genomic_DNA"/>
</dbReference>